<evidence type="ECO:0000313" key="1">
    <source>
        <dbReference type="EMBL" id="KAK5783918.1"/>
    </source>
</evidence>
<keyword evidence="2" id="KW-1185">Reference proteome</keyword>
<accession>A0ABR0N055</accession>
<dbReference type="SUPFAM" id="SSF55394">
    <property type="entry name" value="Bactericidal permeability-increasing protein, BPI"/>
    <property type="match status" value="1"/>
</dbReference>
<dbReference type="EMBL" id="JARKNE010000011">
    <property type="protein sequence ID" value="KAK5783918.1"/>
    <property type="molecule type" value="Genomic_DNA"/>
</dbReference>
<proteinExistence type="predicted"/>
<dbReference type="InterPro" id="IPR017943">
    <property type="entry name" value="Bactericidal_perm-incr_a/b_dom"/>
</dbReference>
<comment type="caution">
    <text evidence="1">The sequence shown here is derived from an EMBL/GenBank/DDBJ whole genome shotgun (WGS) entry which is preliminary data.</text>
</comment>
<dbReference type="Gene3D" id="3.15.10.10">
    <property type="entry name" value="Bactericidal permeability-increasing protein, domain 1"/>
    <property type="match status" value="1"/>
</dbReference>
<dbReference type="Proteomes" id="UP001358586">
    <property type="component" value="Chromosome 11"/>
</dbReference>
<protein>
    <submittedName>
        <fullName evidence="1">Uncharacterized protein</fullName>
    </submittedName>
</protein>
<dbReference type="PANTHER" id="PTHR46801">
    <property type="entry name" value="OS06G0309200 PROTEIN"/>
    <property type="match status" value="1"/>
</dbReference>
<sequence length="147" mass="16767">MGKSKKAPKFAGMKKIVIQKAIKQQLNMKWKYSYKAWIVTISDQGTATVEVLGMVVWLKATVINEEGTLKLFLSDYECHVKDISISVDGGASWLYQGFYLPLTVQICIDDRTSRAMRLNESVILREYTGQRYEIETPMTVINHLTVL</sequence>
<dbReference type="PANTHER" id="PTHR46801:SF2">
    <property type="entry name" value="LIPOPOLYSACCHARIDE-BINDING PROTEIN"/>
    <property type="match status" value="1"/>
</dbReference>
<name>A0ABR0N055_GOSAR</name>
<dbReference type="InterPro" id="IPR045897">
    <property type="entry name" value="BPI/LBP_pln"/>
</dbReference>
<evidence type="ECO:0000313" key="2">
    <source>
        <dbReference type="Proteomes" id="UP001358586"/>
    </source>
</evidence>
<reference evidence="1 2" key="1">
    <citation type="submission" date="2023-03" db="EMBL/GenBank/DDBJ databases">
        <title>WGS of Gossypium arboreum.</title>
        <authorList>
            <person name="Yu D."/>
        </authorList>
    </citation>
    <scope>NUCLEOTIDE SEQUENCE [LARGE SCALE GENOMIC DNA]</scope>
    <source>
        <tissue evidence="1">Leaf</tissue>
    </source>
</reference>
<organism evidence="1 2">
    <name type="scientific">Gossypium arboreum</name>
    <name type="common">Tree cotton</name>
    <name type="synonym">Gossypium nanking</name>
    <dbReference type="NCBI Taxonomy" id="29729"/>
    <lineage>
        <taxon>Eukaryota</taxon>
        <taxon>Viridiplantae</taxon>
        <taxon>Streptophyta</taxon>
        <taxon>Embryophyta</taxon>
        <taxon>Tracheophyta</taxon>
        <taxon>Spermatophyta</taxon>
        <taxon>Magnoliopsida</taxon>
        <taxon>eudicotyledons</taxon>
        <taxon>Gunneridae</taxon>
        <taxon>Pentapetalae</taxon>
        <taxon>rosids</taxon>
        <taxon>malvids</taxon>
        <taxon>Malvales</taxon>
        <taxon>Malvaceae</taxon>
        <taxon>Malvoideae</taxon>
        <taxon>Gossypium</taxon>
    </lineage>
</organism>
<gene>
    <name evidence="1" type="ORF">PVK06_038435</name>
</gene>